<evidence type="ECO:0000256" key="3">
    <source>
        <dbReference type="ARBA" id="ARBA00022898"/>
    </source>
</evidence>
<feature type="domain" description="Tryptophan synthase beta chain-like PALP" evidence="8">
    <location>
        <begin position="103"/>
        <end position="392"/>
    </location>
</feature>
<dbReference type="CDD" id="cd01562">
    <property type="entry name" value="Thr-dehyd"/>
    <property type="match status" value="1"/>
</dbReference>
<keyword evidence="9" id="KW-1185">Reference proteome</keyword>
<proteinExistence type="inferred from homology"/>
<dbReference type="GO" id="GO:0003941">
    <property type="term" value="F:L-serine ammonia-lyase activity"/>
    <property type="evidence" value="ECO:0007669"/>
    <property type="project" value="TreeGrafter"/>
</dbReference>
<keyword evidence="4" id="KW-0456">Lyase</keyword>
<dbReference type="PANTHER" id="PTHR48078:SF19">
    <property type="entry name" value="ACT DOMAIN-CONTAINING PROTEIN"/>
    <property type="match status" value="1"/>
</dbReference>
<dbReference type="FunFam" id="3.40.50.1100:FF:000007">
    <property type="entry name" value="L-threonine dehydratase catabolic TdcB"/>
    <property type="match status" value="1"/>
</dbReference>
<feature type="compositionally biased region" description="Basic and acidic residues" evidence="7">
    <location>
        <begin position="66"/>
        <end position="82"/>
    </location>
</feature>
<evidence type="ECO:0000256" key="7">
    <source>
        <dbReference type="SAM" id="MobiDB-lite"/>
    </source>
</evidence>
<dbReference type="InterPro" id="IPR005789">
    <property type="entry name" value="Thr_deHydtase_catblc"/>
</dbReference>
<dbReference type="GO" id="GO:0009097">
    <property type="term" value="P:isoleucine biosynthetic process"/>
    <property type="evidence" value="ECO:0007669"/>
    <property type="project" value="TreeGrafter"/>
</dbReference>
<evidence type="ECO:0000256" key="6">
    <source>
        <dbReference type="ARBA" id="ARBA00042605"/>
    </source>
</evidence>
<evidence type="ECO:0000256" key="5">
    <source>
        <dbReference type="ARBA" id="ARBA00041766"/>
    </source>
</evidence>
<dbReference type="Gene3D" id="3.40.50.1100">
    <property type="match status" value="2"/>
</dbReference>
<protein>
    <recommendedName>
        <fullName evidence="5">L-serine deaminase</fullName>
    </recommendedName>
    <alternativeName>
        <fullName evidence="6">L-threonine dehydratase</fullName>
    </alternativeName>
</protein>
<sequence>MGRKSPNTSPPKKLAVDHHHHQTRKRIASVAADGDAYNRKVREIDSSAIENGVTNGTVPLSTSPIESKEMHDNSAGHKDPHCDPDNPRIIQFSEISAAAFNIKGGVERTPCTRSNQLSKMLGMELYFKKEFLQVTGSFKERGARYALLKLTKEQRDLGVIAASAGNHALALSYHGQQLGIPVTVVMPVIAPLMKISMCRQYGANVMVQGANIGVAKEIALGIAFEKGYKYINGYDHPDILAGQGTLGLEVLEQVSNIDAIIVPVGGGGLIAGVALAVKTLNPSVTVIGVEGESCPSFQTSLNAGQLINTPCTSTLADGLAVPTVGANAMATARGLVDKVVSVCEESIALSILRLIEIEKAVVEGAGAVGLAALLSGKLPELAGKRVVCLLCGGNIDTTVLGRTIERGLATDGRLIHFEVVVSDRPGGIAELTALLSQSGASIKDIFHERAWLRTDVFSVRVKVVCETRDREHAVELENVLKSHYNDVNFNL</sequence>
<dbReference type="GO" id="GO:0004794">
    <property type="term" value="F:threonine deaminase activity"/>
    <property type="evidence" value="ECO:0007669"/>
    <property type="project" value="InterPro"/>
</dbReference>
<dbReference type="GO" id="GO:0006565">
    <property type="term" value="P:L-serine catabolic process"/>
    <property type="evidence" value="ECO:0007669"/>
    <property type="project" value="TreeGrafter"/>
</dbReference>
<evidence type="ECO:0000256" key="4">
    <source>
        <dbReference type="ARBA" id="ARBA00023239"/>
    </source>
</evidence>
<dbReference type="PANTHER" id="PTHR48078">
    <property type="entry name" value="THREONINE DEHYDRATASE, MITOCHONDRIAL-RELATED"/>
    <property type="match status" value="1"/>
</dbReference>
<dbReference type="CDD" id="cd04886">
    <property type="entry name" value="ACT_ThrD-II-like"/>
    <property type="match status" value="1"/>
</dbReference>
<evidence type="ECO:0000313" key="10">
    <source>
        <dbReference type="WBParaSite" id="PSAMB.scaffold10822size3810.g33634.t1"/>
    </source>
</evidence>
<dbReference type="InterPro" id="IPR044561">
    <property type="entry name" value="ACT_ThrD-II-like"/>
</dbReference>
<dbReference type="InterPro" id="IPR001926">
    <property type="entry name" value="TrpB-like_PALP"/>
</dbReference>
<reference evidence="10" key="1">
    <citation type="submission" date="2022-11" db="UniProtKB">
        <authorList>
            <consortium name="WormBaseParasite"/>
        </authorList>
    </citation>
    <scope>IDENTIFICATION</scope>
</reference>
<dbReference type="Pfam" id="PF00291">
    <property type="entry name" value="PALP"/>
    <property type="match status" value="1"/>
</dbReference>
<feature type="compositionally biased region" description="Polar residues" evidence="7">
    <location>
        <begin position="51"/>
        <end position="65"/>
    </location>
</feature>
<keyword evidence="3" id="KW-0663">Pyridoxal phosphate</keyword>
<dbReference type="Proteomes" id="UP000887566">
    <property type="component" value="Unplaced"/>
</dbReference>
<dbReference type="NCBIfam" id="TIGR01127">
    <property type="entry name" value="ilvA_1Cterm"/>
    <property type="match status" value="1"/>
</dbReference>
<dbReference type="SUPFAM" id="SSF53686">
    <property type="entry name" value="Tryptophan synthase beta subunit-like PLP-dependent enzymes"/>
    <property type="match status" value="1"/>
</dbReference>
<dbReference type="InterPro" id="IPR036052">
    <property type="entry name" value="TrpB-like_PALP_sf"/>
</dbReference>
<evidence type="ECO:0000256" key="2">
    <source>
        <dbReference type="ARBA" id="ARBA00010869"/>
    </source>
</evidence>
<comment type="similarity">
    <text evidence="2">Belongs to the serine/threonine dehydratase family.</text>
</comment>
<feature type="region of interest" description="Disordered" evidence="7">
    <location>
        <begin position="51"/>
        <end position="82"/>
    </location>
</feature>
<evidence type="ECO:0000256" key="1">
    <source>
        <dbReference type="ARBA" id="ARBA00001933"/>
    </source>
</evidence>
<comment type="cofactor">
    <cofactor evidence="1">
        <name>pyridoxal 5'-phosphate</name>
        <dbReference type="ChEBI" id="CHEBI:597326"/>
    </cofactor>
</comment>
<feature type="compositionally biased region" description="Basic residues" evidence="7">
    <location>
        <begin position="18"/>
        <end position="27"/>
    </location>
</feature>
<dbReference type="GO" id="GO:0006567">
    <property type="term" value="P:L-threonine catabolic process"/>
    <property type="evidence" value="ECO:0007669"/>
    <property type="project" value="InterPro"/>
</dbReference>
<dbReference type="AlphaFoldDB" id="A0A914UM91"/>
<name>A0A914UM91_9BILA</name>
<accession>A0A914UM91</accession>
<feature type="region of interest" description="Disordered" evidence="7">
    <location>
        <begin position="1"/>
        <end position="27"/>
    </location>
</feature>
<organism evidence="9 10">
    <name type="scientific">Plectus sambesii</name>
    <dbReference type="NCBI Taxonomy" id="2011161"/>
    <lineage>
        <taxon>Eukaryota</taxon>
        <taxon>Metazoa</taxon>
        <taxon>Ecdysozoa</taxon>
        <taxon>Nematoda</taxon>
        <taxon>Chromadorea</taxon>
        <taxon>Plectida</taxon>
        <taxon>Plectina</taxon>
        <taxon>Plectoidea</taxon>
        <taxon>Plectidae</taxon>
        <taxon>Plectus</taxon>
    </lineage>
</organism>
<evidence type="ECO:0000313" key="9">
    <source>
        <dbReference type="Proteomes" id="UP000887566"/>
    </source>
</evidence>
<dbReference type="WBParaSite" id="PSAMB.scaffold10822size3810.g33634.t1">
    <property type="protein sequence ID" value="PSAMB.scaffold10822size3810.g33634.t1"/>
    <property type="gene ID" value="PSAMB.scaffold10822size3810.g33634"/>
</dbReference>
<evidence type="ECO:0000259" key="8">
    <source>
        <dbReference type="Pfam" id="PF00291"/>
    </source>
</evidence>
<dbReference type="InterPro" id="IPR050147">
    <property type="entry name" value="Ser/Thr_Dehydratase"/>
</dbReference>